<feature type="domain" description="C3H1-type" evidence="15">
    <location>
        <begin position="12"/>
        <end position="40"/>
    </location>
</feature>
<evidence type="ECO:0000313" key="17">
    <source>
        <dbReference type="Proteomes" id="UP000663852"/>
    </source>
</evidence>
<dbReference type="SUPFAM" id="SSF54928">
    <property type="entry name" value="RNA-binding domain, RBD"/>
    <property type="match status" value="1"/>
</dbReference>
<dbReference type="PROSITE" id="PS50103">
    <property type="entry name" value="ZF_C3H1"/>
    <property type="match status" value="1"/>
</dbReference>
<dbReference type="Pfam" id="PF00642">
    <property type="entry name" value="zf-CCCH"/>
    <property type="match status" value="1"/>
</dbReference>
<evidence type="ECO:0000259" key="14">
    <source>
        <dbReference type="PROSITE" id="PS50102"/>
    </source>
</evidence>
<dbReference type="InterPro" id="IPR009145">
    <property type="entry name" value="U2AF_small"/>
</dbReference>
<comment type="subcellular location">
    <subcellularLocation>
        <location evidence="1">Nucleus</location>
    </subcellularLocation>
</comment>
<evidence type="ECO:0000256" key="12">
    <source>
        <dbReference type="PROSITE-ProRule" id="PRU00723"/>
    </source>
</evidence>
<dbReference type="SMART" id="SM00360">
    <property type="entry name" value="RRM"/>
    <property type="match status" value="1"/>
</dbReference>
<evidence type="ECO:0000256" key="7">
    <source>
        <dbReference type="ARBA" id="ARBA00022884"/>
    </source>
</evidence>
<accession>A0A814MWB7</accession>
<keyword evidence="4" id="KW-0677">Repeat</keyword>
<protein>
    <submittedName>
        <fullName evidence="16">Uncharacterized protein</fullName>
    </submittedName>
</protein>
<comment type="caution">
    <text evidence="16">The sequence shown here is derived from an EMBL/GenBank/DDBJ whole genome shotgun (WGS) entry which is preliminary data.</text>
</comment>
<dbReference type="Proteomes" id="UP000663852">
    <property type="component" value="Unassembled WGS sequence"/>
</dbReference>
<dbReference type="GO" id="GO:0003723">
    <property type="term" value="F:RNA binding"/>
    <property type="evidence" value="ECO:0007669"/>
    <property type="project" value="UniProtKB-UniRule"/>
</dbReference>
<dbReference type="GO" id="GO:0000398">
    <property type="term" value="P:mRNA splicing, via spliceosome"/>
    <property type="evidence" value="ECO:0007669"/>
    <property type="project" value="InterPro"/>
</dbReference>
<evidence type="ECO:0000313" key="16">
    <source>
        <dbReference type="EMBL" id="CAF1085299.1"/>
    </source>
</evidence>
<keyword evidence="9" id="KW-0508">mRNA splicing</keyword>
<feature type="zinc finger region" description="C3H1-type" evidence="12">
    <location>
        <begin position="12"/>
        <end position="40"/>
    </location>
</feature>
<dbReference type="InterPro" id="IPR012677">
    <property type="entry name" value="Nucleotide-bd_a/b_plait_sf"/>
</dbReference>
<dbReference type="GO" id="GO:0008270">
    <property type="term" value="F:zinc ion binding"/>
    <property type="evidence" value="ECO:0007669"/>
    <property type="project" value="UniProtKB-KW"/>
</dbReference>
<feature type="compositionally biased region" description="Basic and acidic residues" evidence="13">
    <location>
        <begin position="210"/>
        <end position="224"/>
    </location>
</feature>
<feature type="compositionally biased region" description="Basic residues" evidence="13">
    <location>
        <begin position="196"/>
        <end position="205"/>
    </location>
</feature>
<dbReference type="GO" id="GO:0003677">
    <property type="term" value="F:DNA binding"/>
    <property type="evidence" value="ECO:0007669"/>
    <property type="project" value="UniProtKB-KW"/>
</dbReference>
<dbReference type="OrthoDB" id="423462at2759"/>
<dbReference type="PRINTS" id="PR01848">
    <property type="entry name" value="U2AUXFACTOR"/>
</dbReference>
<evidence type="ECO:0000256" key="11">
    <source>
        <dbReference type="PROSITE-ProRule" id="PRU00176"/>
    </source>
</evidence>
<evidence type="ECO:0000256" key="10">
    <source>
        <dbReference type="ARBA" id="ARBA00023242"/>
    </source>
</evidence>
<feature type="region of interest" description="Disordered" evidence="13">
    <location>
        <begin position="196"/>
        <end position="224"/>
    </location>
</feature>
<dbReference type="InterPro" id="IPR035979">
    <property type="entry name" value="RBD_domain_sf"/>
</dbReference>
<evidence type="ECO:0000256" key="1">
    <source>
        <dbReference type="ARBA" id="ARBA00004123"/>
    </source>
</evidence>
<keyword evidence="8" id="KW-0238">DNA-binding</keyword>
<reference evidence="16" key="1">
    <citation type="submission" date="2021-02" db="EMBL/GenBank/DDBJ databases">
        <authorList>
            <person name="Nowell W R."/>
        </authorList>
    </citation>
    <scope>NUCLEOTIDE SEQUENCE</scope>
</reference>
<evidence type="ECO:0000256" key="2">
    <source>
        <dbReference type="ARBA" id="ARBA00022664"/>
    </source>
</evidence>
<dbReference type="InterPro" id="IPR000504">
    <property type="entry name" value="RRM_dom"/>
</dbReference>
<evidence type="ECO:0000256" key="6">
    <source>
        <dbReference type="ARBA" id="ARBA00022833"/>
    </source>
</evidence>
<evidence type="ECO:0000259" key="15">
    <source>
        <dbReference type="PROSITE" id="PS50103"/>
    </source>
</evidence>
<gene>
    <name evidence="16" type="ORF">EDS130_LOCUS19190</name>
</gene>
<evidence type="ECO:0000256" key="8">
    <source>
        <dbReference type="ARBA" id="ARBA00023125"/>
    </source>
</evidence>
<dbReference type="Gene3D" id="3.30.70.330">
    <property type="match status" value="1"/>
</dbReference>
<organism evidence="16 17">
    <name type="scientific">Adineta ricciae</name>
    <name type="common">Rotifer</name>
    <dbReference type="NCBI Taxonomy" id="249248"/>
    <lineage>
        <taxon>Eukaryota</taxon>
        <taxon>Metazoa</taxon>
        <taxon>Spiralia</taxon>
        <taxon>Gnathifera</taxon>
        <taxon>Rotifera</taxon>
        <taxon>Eurotatoria</taxon>
        <taxon>Bdelloidea</taxon>
        <taxon>Adinetida</taxon>
        <taxon>Adinetidae</taxon>
        <taxon>Adineta</taxon>
    </lineage>
</organism>
<dbReference type="InterPro" id="IPR003954">
    <property type="entry name" value="RRM_euk-type"/>
</dbReference>
<proteinExistence type="predicted"/>
<keyword evidence="10" id="KW-0539">Nucleus</keyword>
<dbReference type="GO" id="GO:0089701">
    <property type="term" value="C:U2AF complex"/>
    <property type="evidence" value="ECO:0007669"/>
    <property type="project" value="InterPro"/>
</dbReference>
<keyword evidence="6 12" id="KW-0862">Zinc</keyword>
<keyword evidence="5 12" id="KW-0863">Zinc-finger</keyword>
<evidence type="ECO:0000256" key="9">
    <source>
        <dbReference type="ARBA" id="ARBA00023187"/>
    </source>
</evidence>
<sequence length="224" mass="26374">MADYLASIFGTEKDKVNCSFFFKIGACRHGEHCSKLHNKPTFSQTILLKNLYLSLENSSQKADKSFIADDITEERIQEHFDDTFEELFVELERKYGEIEEMNICDNLSEHLAGNCYVKFHLEEDAEKAVVDLNNRWFDGRALVVDNIKWDRKLNSMALLFQLSSQYSSSKRDCPRGGFCNFMHLKPISKDLRKRLYQRRQKKTHGGSRSQSRDRSRSRERDRRR</sequence>
<dbReference type="PROSITE" id="PS50102">
    <property type="entry name" value="RRM"/>
    <property type="match status" value="1"/>
</dbReference>
<dbReference type="AlphaFoldDB" id="A0A814MWB7"/>
<evidence type="ECO:0000256" key="4">
    <source>
        <dbReference type="ARBA" id="ARBA00022737"/>
    </source>
</evidence>
<evidence type="ECO:0000256" key="13">
    <source>
        <dbReference type="SAM" id="MobiDB-lite"/>
    </source>
</evidence>
<evidence type="ECO:0000256" key="3">
    <source>
        <dbReference type="ARBA" id="ARBA00022723"/>
    </source>
</evidence>
<keyword evidence="7 11" id="KW-0694">RNA-binding</keyword>
<dbReference type="PANTHER" id="PTHR12620">
    <property type="entry name" value="U2 SNRNP AUXILIARY FACTOR, SMALL SUBUNIT"/>
    <property type="match status" value="1"/>
</dbReference>
<dbReference type="EMBL" id="CAJNOJ010000091">
    <property type="protein sequence ID" value="CAF1085299.1"/>
    <property type="molecule type" value="Genomic_DNA"/>
</dbReference>
<keyword evidence="2" id="KW-0507">mRNA processing</keyword>
<evidence type="ECO:0000256" key="5">
    <source>
        <dbReference type="ARBA" id="ARBA00022771"/>
    </source>
</evidence>
<dbReference type="Pfam" id="PF00076">
    <property type="entry name" value="RRM_1"/>
    <property type="match status" value="1"/>
</dbReference>
<dbReference type="FunFam" id="3.30.70.330:FF:000122">
    <property type="entry name" value="Splicing factor U2AF small subunit"/>
    <property type="match status" value="1"/>
</dbReference>
<keyword evidence="3 12" id="KW-0479">Metal-binding</keyword>
<dbReference type="InterPro" id="IPR000571">
    <property type="entry name" value="Znf_CCCH"/>
</dbReference>
<dbReference type="SMART" id="SM00361">
    <property type="entry name" value="RRM_1"/>
    <property type="match status" value="1"/>
</dbReference>
<name>A0A814MWB7_ADIRI</name>
<feature type="domain" description="RRM" evidence="14">
    <location>
        <begin position="44"/>
        <end position="149"/>
    </location>
</feature>